<gene>
    <name evidence="1" type="ORF">MuYL_2809</name>
</gene>
<dbReference type="KEGG" id="muc:MuYL_2809"/>
<proteinExistence type="predicted"/>
<organism evidence="1 2">
    <name type="scientific">Mucilaginibacter xinganensis</name>
    <dbReference type="NCBI Taxonomy" id="1234841"/>
    <lineage>
        <taxon>Bacteria</taxon>
        <taxon>Pseudomonadati</taxon>
        <taxon>Bacteroidota</taxon>
        <taxon>Sphingobacteriia</taxon>
        <taxon>Sphingobacteriales</taxon>
        <taxon>Sphingobacteriaceae</taxon>
        <taxon>Mucilaginibacter</taxon>
    </lineage>
</organism>
<dbReference type="RefSeq" id="WP_094571020.1">
    <property type="nucleotide sequence ID" value="NZ_CP022743.1"/>
</dbReference>
<evidence type="ECO:0000313" key="2">
    <source>
        <dbReference type="Proteomes" id="UP000215002"/>
    </source>
</evidence>
<name>A0A223NY07_9SPHI</name>
<keyword evidence="2" id="KW-1185">Reference proteome</keyword>
<dbReference type="EMBL" id="CP022743">
    <property type="protein sequence ID" value="ASU34696.1"/>
    <property type="molecule type" value="Genomic_DNA"/>
</dbReference>
<dbReference type="AlphaFoldDB" id="A0A223NY07"/>
<protein>
    <submittedName>
        <fullName evidence="1">Uncharacterized protein</fullName>
    </submittedName>
</protein>
<accession>A0A223NY07</accession>
<dbReference type="Proteomes" id="UP000215002">
    <property type="component" value="Chromosome"/>
</dbReference>
<reference evidence="1 2" key="1">
    <citation type="submission" date="2017-08" db="EMBL/GenBank/DDBJ databases">
        <title>Complete genome sequence of Mucilaginibacter sp. strain BJC16-A31.</title>
        <authorList>
            <consortium name="Henan University of Science and Technology"/>
            <person name="You X."/>
        </authorList>
    </citation>
    <scope>NUCLEOTIDE SEQUENCE [LARGE SCALE GENOMIC DNA]</scope>
    <source>
        <strain evidence="1 2">BJC16-A31</strain>
    </source>
</reference>
<dbReference type="OrthoDB" id="794494at2"/>
<evidence type="ECO:0000313" key="1">
    <source>
        <dbReference type="EMBL" id="ASU34696.1"/>
    </source>
</evidence>
<sequence>MDSFEVITKEEVDNAEYFLKNLFQPGSKPYDLLKSALDREFRPQGAPDVTRITIDRVKYQAESGKGSFRVLLDINFTFGCEDLVTEKKDQTSEWTFFADKDNQRIVFYGSPYVDSRSTADEF</sequence>